<keyword evidence="3" id="KW-1185">Reference proteome</keyword>
<feature type="compositionally biased region" description="Polar residues" evidence="1">
    <location>
        <begin position="320"/>
        <end position="330"/>
    </location>
</feature>
<gene>
    <name evidence="2" type="ORF">CVLEPA_LOCUS29148</name>
</gene>
<evidence type="ECO:0000313" key="2">
    <source>
        <dbReference type="EMBL" id="CAK8695948.1"/>
    </source>
</evidence>
<feature type="region of interest" description="Disordered" evidence="1">
    <location>
        <begin position="465"/>
        <end position="487"/>
    </location>
</feature>
<feature type="compositionally biased region" description="Pro residues" evidence="1">
    <location>
        <begin position="232"/>
        <end position="264"/>
    </location>
</feature>
<sequence>MPYVRQIHSPSVFRDNDDVFVYDDITARRQSSTTSSTEDCARSSISSAPDIFHRALSRRKTLAELEELEFNLPALPVDEDIEDDDEPSQFCFTRSYDASRGKPKVQRRIFGVDRTVSLTEIRSARKVPLAKTKSPTGNKSEIIRERLKKVSENGHSKFCEIITVEDQIVALDSDGISKPWMRKSSATSDQLGKLAMEFFNSNNREVTVYPGNDKQSDTSLPDWQVKQEEAAPPIPSPTSSPSPPSPPRQPTPPPPPREPTPPPEYTDTESSYIIGIQASVGRIDSMTLSNKSDEVEGIETSFGPSTPMSLLKNKDAPHPSSATSQTNILSDGNKKRRRSVKEVFRMGFFLSKKNKKRHSLSLAPGSTQLEPVAVTPPPNLRTYNRRMSRLDMNEPIEDVFAGIKFATIEKNSSDDDTRDASDDDIHSHEDDIEDPDVILASLLQQQCSANEEKTAQDNDLLTFEELPEESQNYFEKRSQNNTWDDLT</sequence>
<feature type="region of interest" description="Disordered" evidence="1">
    <location>
        <begin position="410"/>
        <end position="433"/>
    </location>
</feature>
<feature type="compositionally biased region" description="Basic and acidic residues" evidence="1">
    <location>
        <begin position="411"/>
        <end position="429"/>
    </location>
</feature>
<dbReference type="Proteomes" id="UP001642483">
    <property type="component" value="Unassembled WGS sequence"/>
</dbReference>
<feature type="region of interest" description="Disordered" evidence="1">
    <location>
        <begin position="292"/>
        <end position="337"/>
    </location>
</feature>
<feature type="compositionally biased region" description="Polar residues" evidence="1">
    <location>
        <begin position="469"/>
        <end position="487"/>
    </location>
</feature>
<accession>A0ABP0GW33</accession>
<comment type="caution">
    <text evidence="2">The sequence shown here is derived from an EMBL/GenBank/DDBJ whole genome shotgun (WGS) entry which is preliminary data.</text>
</comment>
<organism evidence="2 3">
    <name type="scientific">Clavelina lepadiformis</name>
    <name type="common">Light-bulb sea squirt</name>
    <name type="synonym">Ascidia lepadiformis</name>
    <dbReference type="NCBI Taxonomy" id="159417"/>
    <lineage>
        <taxon>Eukaryota</taxon>
        <taxon>Metazoa</taxon>
        <taxon>Chordata</taxon>
        <taxon>Tunicata</taxon>
        <taxon>Ascidiacea</taxon>
        <taxon>Aplousobranchia</taxon>
        <taxon>Clavelinidae</taxon>
        <taxon>Clavelina</taxon>
    </lineage>
</organism>
<evidence type="ECO:0000256" key="1">
    <source>
        <dbReference type="SAM" id="MobiDB-lite"/>
    </source>
</evidence>
<proteinExistence type="predicted"/>
<evidence type="ECO:0000313" key="3">
    <source>
        <dbReference type="Proteomes" id="UP001642483"/>
    </source>
</evidence>
<reference evidence="2 3" key="1">
    <citation type="submission" date="2024-02" db="EMBL/GenBank/DDBJ databases">
        <authorList>
            <person name="Daric V."/>
            <person name="Darras S."/>
        </authorList>
    </citation>
    <scope>NUCLEOTIDE SEQUENCE [LARGE SCALE GENOMIC DNA]</scope>
</reference>
<protein>
    <submittedName>
        <fullName evidence="2">Uncharacterized protein</fullName>
    </submittedName>
</protein>
<feature type="region of interest" description="Disordered" evidence="1">
    <location>
        <begin position="228"/>
        <end position="268"/>
    </location>
</feature>
<name>A0ABP0GW33_CLALP</name>
<dbReference type="EMBL" id="CAWYQH010000152">
    <property type="protein sequence ID" value="CAK8695948.1"/>
    <property type="molecule type" value="Genomic_DNA"/>
</dbReference>